<comment type="caution">
    <text evidence="2">The sequence shown here is derived from an EMBL/GenBank/DDBJ whole genome shotgun (WGS) entry which is preliminary data.</text>
</comment>
<gene>
    <name evidence="2" type="ORF">Thpro_023028</name>
</gene>
<dbReference type="AlphaFoldDB" id="A0A1A6C2J6"/>
<evidence type="ECO:0000313" key="2">
    <source>
        <dbReference type="EMBL" id="OBS08778.1"/>
    </source>
</evidence>
<feature type="compositionally biased region" description="Low complexity" evidence="1">
    <location>
        <begin position="17"/>
        <end position="26"/>
    </location>
</feature>
<evidence type="ECO:0000313" key="3">
    <source>
        <dbReference type="Proteomes" id="UP000029273"/>
    </source>
</evidence>
<name>A0A1A6C2J6_9GAMM</name>
<dbReference type="Proteomes" id="UP000029273">
    <property type="component" value="Unassembled WGS sequence"/>
</dbReference>
<reference evidence="2 3" key="1">
    <citation type="journal article" date="2014" name="Genome Announc.">
        <title>Draft Genome Sequence of the Iron-Oxidizing, Acidophilic, and Halotolerant 'Thiobacillus prosperus' Type Strain DSM 5130.</title>
        <authorList>
            <person name="Ossandon F.J."/>
            <person name="Cardenas J.P."/>
            <person name="Corbett M."/>
            <person name="Quatrini R."/>
            <person name="Holmes D.S."/>
            <person name="Watkin E."/>
        </authorList>
    </citation>
    <scope>NUCLEOTIDE SEQUENCE [LARGE SCALE GENOMIC DNA]</scope>
    <source>
        <strain evidence="2 3">DSM 5130</strain>
    </source>
</reference>
<feature type="region of interest" description="Disordered" evidence="1">
    <location>
        <begin position="1"/>
        <end position="38"/>
    </location>
</feature>
<protein>
    <submittedName>
        <fullName evidence="2">Uncharacterized protein</fullName>
    </submittedName>
</protein>
<organism evidence="2 3">
    <name type="scientific">Acidihalobacter prosperus</name>
    <dbReference type="NCBI Taxonomy" id="160660"/>
    <lineage>
        <taxon>Bacteria</taxon>
        <taxon>Pseudomonadati</taxon>
        <taxon>Pseudomonadota</taxon>
        <taxon>Gammaproteobacteria</taxon>
        <taxon>Chromatiales</taxon>
        <taxon>Ectothiorhodospiraceae</taxon>
        <taxon>Acidihalobacter</taxon>
    </lineage>
</organism>
<sequence>MSTGQHAHSLPVRRGAFAHPAAGAQAERPAGRSWHAYL</sequence>
<dbReference type="EMBL" id="JQSG02000006">
    <property type="protein sequence ID" value="OBS08778.1"/>
    <property type="molecule type" value="Genomic_DNA"/>
</dbReference>
<evidence type="ECO:0000256" key="1">
    <source>
        <dbReference type="SAM" id="MobiDB-lite"/>
    </source>
</evidence>
<keyword evidence="3" id="KW-1185">Reference proteome</keyword>
<proteinExistence type="predicted"/>
<accession>A0A1A6C2J6</accession>